<gene>
    <name evidence="1" type="ORF">S12H4_45939</name>
</gene>
<dbReference type="EMBL" id="BARW01028457">
    <property type="protein sequence ID" value="GAJ13138.1"/>
    <property type="molecule type" value="Genomic_DNA"/>
</dbReference>
<proteinExistence type="predicted"/>
<evidence type="ECO:0000313" key="1">
    <source>
        <dbReference type="EMBL" id="GAJ13138.1"/>
    </source>
</evidence>
<name>X1U6G6_9ZZZZ</name>
<feature type="non-terminal residue" evidence="1">
    <location>
        <position position="1"/>
    </location>
</feature>
<comment type="caution">
    <text evidence="1">The sequence shown here is derived from an EMBL/GenBank/DDBJ whole genome shotgun (WGS) entry which is preliminary data.</text>
</comment>
<accession>X1U6G6</accession>
<dbReference type="AlphaFoldDB" id="X1U6G6"/>
<protein>
    <submittedName>
        <fullName evidence="1">Uncharacterized protein</fullName>
    </submittedName>
</protein>
<sequence length="87" mass="10393">VIRKLLRLYRRGTIIKDSSERERVKHDIMGNYGQLNILSAFTDEERICDFMEECSIGHLYRLLTLILYFQEIEKRYVNKVSIKPALE</sequence>
<reference evidence="1" key="1">
    <citation type="journal article" date="2014" name="Front. Microbiol.">
        <title>High frequency of phylogenetically diverse reductive dehalogenase-homologous genes in deep subseafloor sedimentary metagenomes.</title>
        <authorList>
            <person name="Kawai M."/>
            <person name="Futagami T."/>
            <person name="Toyoda A."/>
            <person name="Takaki Y."/>
            <person name="Nishi S."/>
            <person name="Hori S."/>
            <person name="Arai W."/>
            <person name="Tsubouchi T."/>
            <person name="Morono Y."/>
            <person name="Uchiyama I."/>
            <person name="Ito T."/>
            <person name="Fujiyama A."/>
            <person name="Inagaki F."/>
            <person name="Takami H."/>
        </authorList>
    </citation>
    <scope>NUCLEOTIDE SEQUENCE</scope>
    <source>
        <strain evidence="1">Expedition CK06-06</strain>
    </source>
</reference>
<organism evidence="1">
    <name type="scientific">marine sediment metagenome</name>
    <dbReference type="NCBI Taxonomy" id="412755"/>
    <lineage>
        <taxon>unclassified sequences</taxon>
        <taxon>metagenomes</taxon>
        <taxon>ecological metagenomes</taxon>
    </lineage>
</organism>